<sequence>MRNPTLLFCLFAVGCILTVNTNTYAQHDHHVDDNKKNHDHLAHMQASRAQTFYIHTLPPPKLMTGIGQSKMKIETKSEKAQQYFNQGLNLLHDFWDFEAYRAFKEAIRQDSTAVMPYWGLIQTAGPEEDSVYKSVKQRAIKQLKVLVKTANEHEKLYAEMALLSDSLKEKAYPEIVKKYELIVHKFPDDIDAKLMLALGKMSGFDTDLNPNDGMIYSEYLLRDIQRADPNNHAFHHYWIHQMEHCCPEKALQSADLLTSLAPTSGHIVHMPGHIYNRVGDYKKAHDSFVAAVKVDSAYMKKEGVQEVDNWNYIHNINYLINNCVHDGRHNEGLYYAEKLKSMPVTKERKKAYDGTFFQQGTLAPAKMEMAFGYWDKAVVQLEKILDKDTVYSVSNMDFKNGLLLFCKGMDALAKGKLNEATQLSNNLDAFLWRNEKQAGKDSTLSKWLQNPLNTASLELQGCIKSEEGNYAQAIKLLEKAQKQELELGYGEPPLYARPVAVSLARTHEKAGQWDKALDAYNALLKRFPNSVYVYHAMLNVYVQKNDPDKIKELEIKLKEASKYGDKGIYAIAKKR</sequence>
<feature type="chain" id="PRO_5017062693" description="Tetratricopeptide repeat protein" evidence="1">
    <location>
        <begin position="26"/>
        <end position="575"/>
    </location>
</feature>
<dbReference type="Pfam" id="PF13428">
    <property type="entry name" value="TPR_14"/>
    <property type="match status" value="1"/>
</dbReference>
<dbReference type="PROSITE" id="PS51257">
    <property type="entry name" value="PROKAR_LIPOPROTEIN"/>
    <property type="match status" value="1"/>
</dbReference>
<proteinExistence type="predicted"/>
<dbReference type="Proteomes" id="UP000251993">
    <property type="component" value="Chromosome"/>
</dbReference>
<dbReference type="InterPro" id="IPR019734">
    <property type="entry name" value="TPR_rpt"/>
</dbReference>
<keyword evidence="1" id="KW-0732">Signal</keyword>
<protein>
    <recommendedName>
        <fullName evidence="4">Tetratricopeptide repeat protein</fullName>
    </recommendedName>
</protein>
<dbReference type="EMBL" id="CP030850">
    <property type="protein sequence ID" value="AXE18415.1"/>
    <property type="molecule type" value="Genomic_DNA"/>
</dbReference>
<gene>
    <name evidence="2" type="ORF">DR864_11965</name>
</gene>
<dbReference type="PANTHER" id="PTHR45588">
    <property type="entry name" value="TPR DOMAIN-CONTAINING PROTEIN"/>
    <property type="match status" value="1"/>
</dbReference>
<dbReference type="OrthoDB" id="9778494at2"/>
<dbReference type="PANTHER" id="PTHR45588:SF1">
    <property type="entry name" value="WW DOMAIN-CONTAINING PROTEIN"/>
    <property type="match status" value="1"/>
</dbReference>
<reference evidence="2 3" key="1">
    <citation type="submission" date="2018-07" db="EMBL/GenBank/DDBJ databases">
        <title>Genome sequencing of Runella.</title>
        <authorList>
            <person name="Baek M.-G."/>
            <person name="Yi H."/>
        </authorList>
    </citation>
    <scope>NUCLEOTIDE SEQUENCE [LARGE SCALE GENOMIC DNA]</scope>
    <source>
        <strain evidence="2 3">HYN0085</strain>
    </source>
</reference>
<evidence type="ECO:0000313" key="3">
    <source>
        <dbReference type="Proteomes" id="UP000251993"/>
    </source>
</evidence>
<dbReference type="RefSeq" id="WP_114067198.1">
    <property type="nucleotide sequence ID" value="NZ_CP030850.1"/>
</dbReference>
<dbReference type="SMART" id="SM00028">
    <property type="entry name" value="TPR"/>
    <property type="match status" value="2"/>
</dbReference>
<dbReference type="AlphaFoldDB" id="A0A344TIE4"/>
<accession>A0A344TIE4</accession>
<dbReference type="SUPFAM" id="SSF48452">
    <property type="entry name" value="TPR-like"/>
    <property type="match status" value="1"/>
</dbReference>
<keyword evidence="3" id="KW-1185">Reference proteome</keyword>
<evidence type="ECO:0008006" key="4">
    <source>
        <dbReference type="Google" id="ProtNLM"/>
    </source>
</evidence>
<dbReference type="KEGG" id="run:DR864_11965"/>
<organism evidence="2 3">
    <name type="scientific">Runella rosea</name>
    <dbReference type="NCBI Taxonomy" id="2259595"/>
    <lineage>
        <taxon>Bacteria</taxon>
        <taxon>Pseudomonadati</taxon>
        <taxon>Bacteroidota</taxon>
        <taxon>Cytophagia</taxon>
        <taxon>Cytophagales</taxon>
        <taxon>Spirosomataceae</taxon>
        <taxon>Runella</taxon>
    </lineage>
</organism>
<name>A0A344TIE4_9BACT</name>
<evidence type="ECO:0000313" key="2">
    <source>
        <dbReference type="EMBL" id="AXE18415.1"/>
    </source>
</evidence>
<evidence type="ECO:0000256" key="1">
    <source>
        <dbReference type="SAM" id="SignalP"/>
    </source>
</evidence>
<dbReference type="Gene3D" id="1.25.40.10">
    <property type="entry name" value="Tetratricopeptide repeat domain"/>
    <property type="match status" value="2"/>
</dbReference>
<feature type="signal peptide" evidence="1">
    <location>
        <begin position="1"/>
        <end position="25"/>
    </location>
</feature>
<dbReference type="InterPro" id="IPR011990">
    <property type="entry name" value="TPR-like_helical_dom_sf"/>
</dbReference>